<protein>
    <submittedName>
        <fullName evidence="1">Uncharacterized protein</fullName>
    </submittedName>
</protein>
<dbReference type="EMBL" id="JAGKSQ010000003">
    <property type="protein sequence ID" value="MBP3951474.1"/>
    <property type="molecule type" value="Genomic_DNA"/>
</dbReference>
<proteinExistence type="predicted"/>
<dbReference type="RefSeq" id="WP_210597151.1">
    <property type="nucleotide sequence ID" value="NZ_JAGKSQ010000003.1"/>
</dbReference>
<name>A0A940X028_9BACI</name>
<accession>A0A940X028</accession>
<comment type="caution">
    <text evidence="1">The sequence shown here is derived from an EMBL/GenBank/DDBJ whole genome shotgun (WGS) entry which is preliminary data.</text>
</comment>
<sequence length="81" mass="9310">MGMCPVCNGMAQIDVHCQQCQQPLIDYGRTMDYGEKYDAYLPIDLKKENDSIPDDLINEQCPHYVTCTNCQQTSIYLINEQ</sequence>
<dbReference type="Proteomes" id="UP000678228">
    <property type="component" value="Unassembled WGS sequence"/>
</dbReference>
<organism evidence="1 2">
    <name type="scientific">Halalkalibacter suaedae</name>
    <dbReference type="NCBI Taxonomy" id="2822140"/>
    <lineage>
        <taxon>Bacteria</taxon>
        <taxon>Bacillati</taxon>
        <taxon>Bacillota</taxon>
        <taxon>Bacilli</taxon>
        <taxon>Bacillales</taxon>
        <taxon>Bacillaceae</taxon>
        <taxon>Halalkalibacter</taxon>
    </lineage>
</organism>
<dbReference type="AlphaFoldDB" id="A0A940X028"/>
<gene>
    <name evidence="1" type="ORF">J7W16_10025</name>
</gene>
<evidence type="ECO:0000313" key="1">
    <source>
        <dbReference type="EMBL" id="MBP3951474.1"/>
    </source>
</evidence>
<evidence type="ECO:0000313" key="2">
    <source>
        <dbReference type="Proteomes" id="UP000678228"/>
    </source>
</evidence>
<keyword evidence="2" id="KW-1185">Reference proteome</keyword>
<reference evidence="1" key="1">
    <citation type="submission" date="2021-03" db="EMBL/GenBank/DDBJ databases">
        <title>Bacillus suaedae sp. nov., isolated from Suaeda aralocaspica.</title>
        <authorList>
            <person name="Lei R.F.R."/>
        </authorList>
    </citation>
    <scope>NUCLEOTIDE SEQUENCE</scope>
    <source>
        <strain evidence="1">YZJH907-2</strain>
    </source>
</reference>